<dbReference type="InterPro" id="IPR022292">
    <property type="entry name" value="CHP03843"/>
</dbReference>
<reference evidence="1 2" key="1">
    <citation type="journal article" date="2011" name="J. Bacteriol.">
        <title>Complete genome sequence of Amycolicicoccus subflavus DQS3-9A1T, an actinomycete isolated from crude oil-polluted soil.</title>
        <authorList>
            <person name="Cai M."/>
            <person name="Chen W.M."/>
            <person name="Nie Y."/>
            <person name="Chi C.Q."/>
            <person name="Wang Y.N."/>
            <person name="Tang Y.Q."/>
            <person name="Li G.Y."/>
            <person name="Wu X.L."/>
        </authorList>
    </citation>
    <scope>NUCLEOTIDE SEQUENCE [LARGE SCALE GENOMIC DNA]</scope>
    <source>
        <strain evidence="2">DSM 45089 / DQS3-9A1</strain>
    </source>
</reference>
<name>F6END7_HOYSD</name>
<dbReference type="STRING" id="443218.AS9A_1959"/>
<evidence type="ECO:0000313" key="2">
    <source>
        <dbReference type="Proteomes" id="UP000009235"/>
    </source>
</evidence>
<sequence>MDEVLRDGELTVLGQLRAASNASFLCDASKDATVVRCIYKPIRGERPLWDFPDGTLAARELAAFRISSELGWGIVPTTLVREGPFGLGAVQEWITELDEDAVGQALLGLFPVDALPSGWLPVLRAVTSDDEEVVLAHADDARLARIAVFDLVVNNADRKGGHVLADSDGAVYGIDHGICLHREDKLRTVLWGWAGRAISDDHLADLQRLGKAIAGVFGDELRTLITDEEVTATVRRIRRILDGPYFPRPVSGLGPVSPIPWPPF</sequence>
<evidence type="ECO:0008006" key="3">
    <source>
        <dbReference type="Google" id="ProtNLM"/>
    </source>
</evidence>
<organism evidence="1 2">
    <name type="scientific">Hoyosella subflava (strain DSM 45089 / JCM 17490 / NBRC 109087 / DQS3-9A1)</name>
    <name type="common">Amycolicicoccus subflavus</name>
    <dbReference type="NCBI Taxonomy" id="443218"/>
    <lineage>
        <taxon>Bacteria</taxon>
        <taxon>Bacillati</taxon>
        <taxon>Actinomycetota</taxon>
        <taxon>Actinomycetes</taxon>
        <taxon>Mycobacteriales</taxon>
        <taxon>Hoyosellaceae</taxon>
        <taxon>Hoyosella</taxon>
    </lineage>
</organism>
<keyword evidence="2" id="KW-1185">Reference proteome</keyword>
<dbReference type="NCBIfam" id="TIGR03843">
    <property type="entry name" value="SCO1664 family protein"/>
    <property type="match status" value="1"/>
</dbReference>
<dbReference type="eggNOG" id="COG5032">
    <property type="taxonomic scope" value="Bacteria"/>
</dbReference>
<protein>
    <recommendedName>
        <fullName evidence="3">Phosphatidylinositol 3-and 4-kinase</fullName>
    </recommendedName>
</protein>
<accession>F6END7</accession>
<dbReference type="EMBL" id="CP002786">
    <property type="protein sequence ID" value="AEF40408.1"/>
    <property type="molecule type" value="Genomic_DNA"/>
</dbReference>
<dbReference type="AlphaFoldDB" id="F6END7"/>
<gene>
    <name evidence="1" type="ordered locus">AS9A_1959</name>
</gene>
<dbReference type="Proteomes" id="UP000009235">
    <property type="component" value="Chromosome"/>
</dbReference>
<evidence type="ECO:0000313" key="1">
    <source>
        <dbReference type="EMBL" id="AEF40408.1"/>
    </source>
</evidence>
<dbReference type="HOGENOM" id="CLU_085318_0_0_11"/>
<proteinExistence type="predicted"/>
<dbReference type="KEGG" id="asd:AS9A_1959"/>